<dbReference type="Pfam" id="PF14497">
    <property type="entry name" value="GST_C_3"/>
    <property type="match status" value="1"/>
</dbReference>
<dbReference type="InterPro" id="IPR004046">
    <property type="entry name" value="GST_C"/>
</dbReference>
<protein>
    <submittedName>
        <fullName evidence="2">Glutathione S-transferase N terminus</fullName>
        <ecNumber evidence="2">2.5.1.18</ecNumber>
    </submittedName>
</protein>
<dbReference type="Gene3D" id="1.20.1050.10">
    <property type="match status" value="1"/>
</dbReference>
<proteinExistence type="predicted"/>
<dbReference type="PANTHER" id="PTHR43968">
    <property type="match status" value="1"/>
</dbReference>
<gene>
    <name evidence="2" type="ordered locus">P9515_06961</name>
</gene>
<evidence type="ECO:0000259" key="1">
    <source>
        <dbReference type="PROSITE" id="PS50404"/>
    </source>
</evidence>
<dbReference type="EMBL" id="CP000552">
    <property type="protein sequence ID" value="ABM71905.1"/>
    <property type="molecule type" value="Genomic_DNA"/>
</dbReference>
<dbReference type="eggNOG" id="COG0625">
    <property type="taxonomic scope" value="Bacteria"/>
</dbReference>
<sequence>MTTDILYSFRRCPYAIRARWALLICEIELEIREVDLKNKPLEFTNKSRTNTVPILLKKNNKVIEESLDIIIWALGESKKEGIKNFYIPKNKEKEILEIISENDNSFKYHLDRFKYSARFTACDKDYHFSEATKFIKKWNRNISKSRWIIGDKTTIADWCIWPFVRQYKIACESQKKTNYFESPIQEWLESFEKHKYFKKLMHKYNPWEPANKKVYFPFY</sequence>
<dbReference type="HOGENOM" id="CLU_090620_0_0_3"/>
<dbReference type="AlphaFoldDB" id="A2BVU4"/>
<dbReference type="RefSeq" id="WP_011820010.1">
    <property type="nucleotide sequence ID" value="NC_008817.1"/>
</dbReference>
<accession>A2BVU4</accession>
<dbReference type="Proteomes" id="UP000001589">
    <property type="component" value="Chromosome"/>
</dbReference>
<dbReference type="GO" id="GO:0005737">
    <property type="term" value="C:cytoplasm"/>
    <property type="evidence" value="ECO:0007669"/>
    <property type="project" value="TreeGrafter"/>
</dbReference>
<dbReference type="CDD" id="cd03060">
    <property type="entry name" value="GST_N_Omega_like"/>
    <property type="match status" value="1"/>
</dbReference>
<dbReference type="STRING" id="167542.P9515_06961"/>
<evidence type="ECO:0000313" key="2">
    <source>
        <dbReference type="EMBL" id="ABM71905.1"/>
    </source>
</evidence>
<dbReference type="Pfam" id="PF13417">
    <property type="entry name" value="GST_N_3"/>
    <property type="match status" value="1"/>
</dbReference>
<dbReference type="PROSITE" id="PS50404">
    <property type="entry name" value="GST_NTER"/>
    <property type="match status" value="1"/>
</dbReference>
<name>A2BVU4_PROM5</name>
<reference evidence="2 3" key="1">
    <citation type="journal article" date="2007" name="PLoS Genet.">
        <title>Patterns and implications of gene gain and loss in the evolution of Prochlorococcus.</title>
        <authorList>
            <person name="Kettler G.C."/>
            <person name="Martiny A.C."/>
            <person name="Huang K."/>
            <person name="Zucker J."/>
            <person name="Coleman M.L."/>
            <person name="Rodrigue S."/>
            <person name="Chen F."/>
            <person name="Lapidus A."/>
            <person name="Ferriera S."/>
            <person name="Johnson J."/>
            <person name="Steglich C."/>
            <person name="Church G.M."/>
            <person name="Richardson P."/>
            <person name="Chisholm S.W."/>
        </authorList>
    </citation>
    <scope>NUCLEOTIDE SEQUENCE [LARGE SCALE GENOMIC DNA]</scope>
    <source>
        <strain evidence="2 3">MIT 9515</strain>
    </source>
</reference>
<keyword evidence="2" id="KW-0808">Transferase</keyword>
<dbReference type="EC" id="2.5.1.18" evidence="2"/>
<dbReference type="InterPro" id="IPR004045">
    <property type="entry name" value="Glutathione_S-Trfase_N"/>
</dbReference>
<dbReference type="GO" id="GO:0004364">
    <property type="term" value="F:glutathione transferase activity"/>
    <property type="evidence" value="ECO:0007669"/>
    <property type="project" value="UniProtKB-EC"/>
</dbReference>
<dbReference type="OrthoDB" id="508763at2"/>
<dbReference type="SUPFAM" id="SSF47616">
    <property type="entry name" value="GST C-terminal domain-like"/>
    <property type="match status" value="1"/>
</dbReference>
<evidence type="ECO:0000313" key="3">
    <source>
        <dbReference type="Proteomes" id="UP000001589"/>
    </source>
</evidence>
<organism evidence="2 3">
    <name type="scientific">Prochlorococcus marinus (strain MIT 9515)</name>
    <dbReference type="NCBI Taxonomy" id="167542"/>
    <lineage>
        <taxon>Bacteria</taxon>
        <taxon>Bacillati</taxon>
        <taxon>Cyanobacteriota</taxon>
        <taxon>Cyanophyceae</taxon>
        <taxon>Synechococcales</taxon>
        <taxon>Prochlorococcaceae</taxon>
        <taxon>Prochlorococcus</taxon>
    </lineage>
</organism>
<dbReference type="KEGG" id="pmc:P9515_06961"/>
<feature type="domain" description="GST N-terminal" evidence="1">
    <location>
        <begin position="2"/>
        <end position="81"/>
    </location>
</feature>
<dbReference type="InterPro" id="IPR050983">
    <property type="entry name" value="GST_Omega/HSP26"/>
</dbReference>
<dbReference type="Gene3D" id="3.40.30.10">
    <property type="entry name" value="Glutaredoxin"/>
    <property type="match status" value="1"/>
</dbReference>
<dbReference type="InterPro" id="IPR036282">
    <property type="entry name" value="Glutathione-S-Trfase_C_sf"/>
</dbReference>
<dbReference type="GeneID" id="60201379"/>
<dbReference type="SUPFAM" id="SSF52833">
    <property type="entry name" value="Thioredoxin-like"/>
    <property type="match status" value="1"/>
</dbReference>
<dbReference type="InterPro" id="IPR036249">
    <property type="entry name" value="Thioredoxin-like_sf"/>
</dbReference>
<dbReference type="PANTHER" id="PTHR43968:SF6">
    <property type="entry name" value="GLUTATHIONE S-TRANSFERASE OMEGA"/>
    <property type="match status" value="1"/>
</dbReference>